<dbReference type="AlphaFoldDB" id="A0A8I0AE63"/>
<keyword evidence="1" id="KW-0418">Kinase</keyword>
<comment type="caution">
    <text evidence="1">The sequence shown here is derived from an EMBL/GenBank/DDBJ whole genome shotgun (WGS) entry which is preliminary data.</text>
</comment>
<dbReference type="InterPro" id="IPR027417">
    <property type="entry name" value="P-loop_NTPase"/>
</dbReference>
<dbReference type="Proteomes" id="UP000652847">
    <property type="component" value="Unassembled WGS sequence"/>
</dbReference>
<protein>
    <submittedName>
        <fullName evidence="1">Cytidylate kinase-like family protein</fullName>
    </submittedName>
</protein>
<dbReference type="RefSeq" id="WP_186901659.1">
    <property type="nucleotide sequence ID" value="NZ_JACOOT010000032.1"/>
</dbReference>
<dbReference type="GO" id="GO:0016301">
    <property type="term" value="F:kinase activity"/>
    <property type="evidence" value="ECO:0007669"/>
    <property type="project" value="UniProtKB-KW"/>
</dbReference>
<dbReference type="SUPFAM" id="SSF52540">
    <property type="entry name" value="P-loop containing nucleoside triphosphate hydrolases"/>
    <property type="match status" value="1"/>
</dbReference>
<organism evidence="1 2">
    <name type="scientific">Blautia segnis</name>
    <dbReference type="NCBI Taxonomy" id="2763030"/>
    <lineage>
        <taxon>Bacteria</taxon>
        <taxon>Bacillati</taxon>
        <taxon>Bacillota</taxon>
        <taxon>Clostridia</taxon>
        <taxon>Lachnospirales</taxon>
        <taxon>Lachnospiraceae</taxon>
        <taxon>Blautia</taxon>
    </lineage>
</organism>
<name>A0A8I0AE63_9FIRM</name>
<evidence type="ECO:0000313" key="2">
    <source>
        <dbReference type="Proteomes" id="UP000652847"/>
    </source>
</evidence>
<proteinExistence type="predicted"/>
<dbReference type="EMBL" id="JACOOT010000032">
    <property type="protein sequence ID" value="MBC5652106.1"/>
    <property type="molecule type" value="Genomic_DNA"/>
</dbReference>
<keyword evidence="2" id="KW-1185">Reference proteome</keyword>
<evidence type="ECO:0000313" key="1">
    <source>
        <dbReference type="EMBL" id="MBC5652106.1"/>
    </source>
</evidence>
<gene>
    <name evidence="1" type="ORF">H8S54_13575</name>
</gene>
<reference evidence="1 2" key="1">
    <citation type="submission" date="2020-08" db="EMBL/GenBank/DDBJ databases">
        <title>Genome public.</title>
        <authorList>
            <person name="Liu C."/>
            <person name="Sun Q."/>
        </authorList>
    </citation>
    <scope>NUCLEOTIDE SEQUENCE [LARGE SCALE GENOMIC DNA]</scope>
    <source>
        <strain evidence="1 2">BX17</strain>
    </source>
</reference>
<dbReference type="Gene3D" id="3.40.50.300">
    <property type="entry name" value="P-loop containing nucleotide triphosphate hydrolases"/>
    <property type="match status" value="1"/>
</dbReference>
<dbReference type="Pfam" id="PF13189">
    <property type="entry name" value="Cytidylate_kin2"/>
    <property type="match status" value="1"/>
</dbReference>
<accession>A0A8I0AE63</accession>
<keyword evidence="1" id="KW-0808">Transferase</keyword>
<sequence>MSKCIITINRMFGSGGRIIGKALAEELGFKFYDKELIEMASKEKNIPFDEFARVDEKKASQWLYPVDYELQMNPEYHFVPMNDVLYDLQKKSILEAADKENCVIVGRCGNYILKDYKDKHISLFIYAPFEERVKTVMARTGREEKSVRKMVKRTDKERRAYYEYFTDTNWLDMLQYDLCINSSTVSKEQIIQMVKKLL</sequence>